<organism evidence="1 2">
    <name type="scientific">Trametes pubescens</name>
    <name type="common">White-rot fungus</name>
    <dbReference type="NCBI Taxonomy" id="154538"/>
    <lineage>
        <taxon>Eukaryota</taxon>
        <taxon>Fungi</taxon>
        <taxon>Dikarya</taxon>
        <taxon>Basidiomycota</taxon>
        <taxon>Agaricomycotina</taxon>
        <taxon>Agaricomycetes</taxon>
        <taxon>Polyporales</taxon>
        <taxon>Polyporaceae</taxon>
        <taxon>Trametes</taxon>
    </lineage>
</organism>
<evidence type="ECO:0000313" key="2">
    <source>
        <dbReference type="Proteomes" id="UP000184267"/>
    </source>
</evidence>
<protein>
    <submittedName>
        <fullName evidence="1">Uncharacterized protein</fullName>
    </submittedName>
</protein>
<reference evidence="1 2" key="1">
    <citation type="submission" date="2016-10" db="EMBL/GenBank/DDBJ databases">
        <title>Genome sequence of the basidiomycete white-rot fungus Trametes pubescens.</title>
        <authorList>
            <person name="Makela M.R."/>
            <person name="Granchi Z."/>
            <person name="Peng M."/>
            <person name="De Vries R.P."/>
            <person name="Grigoriev I."/>
            <person name="Riley R."/>
            <person name="Hilden K."/>
        </authorList>
    </citation>
    <scope>NUCLEOTIDE SEQUENCE [LARGE SCALE GENOMIC DNA]</scope>
    <source>
        <strain evidence="1 2">FBCC735</strain>
    </source>
</reference>
<dbReference type="OrthoDB" id="2752228at2759"/>
<dbReference type="OMA" id="IADWDRW"/>
<gene>
    <name evidence="1" type="ORF">TRAPUB_5947</name>
</gene>
<proteinExistence type="predicted"/>
<sequence length="214" mass="24881">MELQVETVSDPDLCLLEVAARVLRLHFIKPRAPAEEADRFLDVGGRDALRRIRTMTYESATGVWGKLAWWHNHIWSSEETWLRTAAIWEIRFGKTVNFSSIADWDRWITHVASTAQSEPDEDDAMVIQYADYRLKALIPFAVSIPLAMVARWTGRRSLLRPMNGLQRLLLWASIYPSFMKPYQHYAYLRGFEKKHQYAQDIRNSVGLDSENNLI</sequence>
<keyword evidence="2" id="KW-1185">Reference proteome</keyword>
<name>A0A1M2W700_TRAPU</name>
<dbReference type="Proteomes" id="UP000184267">
    <property type="component" value="Unassembled WGS sequence"/>
</dbReference>
<dbReference type="EMBL" id="MNAD01000147">
    <property type="protein sequence ID" value="OJT15619.1"/>
    <property type="molecule type" value="Genomic_DNA"/>
</dbReference>
<comment type="caution">
    <text evidence="1">The sequence shown here is derived from an EMBL/GenBank/DDBJ whole genome shotgun (WGS) entry which is preliminary data.</text>
</comment>
<dbReference type="AlphaFoldDB" id="A0A1M2W700"/>
<accession>A0A1M2W700</accession>
<evidence type="ECO:0000313" key="1">
    <source>
        <dbReference type="EMBL" id="OJT15619.1"/>
    </source>
</evidence>